<keyword evidence="2" id="KW-1185">Reference proteome</keyword>
<gene>
    <name evidence="1" type="ORF">PILCRDRAFT_36617</name>
</gene>
<protein>
    <submittedName>
        <fullName evidence="1">Uncharacterized protein</fullName>
    </submittedName>
</protein>
<sequence length="55" mass="6819">RRWEEEHNLVKHEMVWTVRYFKYCQWEWEGRRKGWIMTEGATGLMAYAAKQAALW</sequence>
<accession>A0A0C3AK85</accession>
<feature type="non-terminal residue" evidence="1">
    <location>
        <position position="1"/>
    </location>
</feature>
<organism evidence="1 2">
    <name type="scientific">Piloderma croceum (strain F 1598)</name>
    <dbReference type="NCBI Taxonomy" id="765440"/>
    <lineage>
        <taxon>Eukaryota</taxon>
        <taxon>Fungi</taxon>
        <taxon>Dikarya</taxon>
        <taxon>Basidiomycota</taxon>
        <taxon>Agaricomycotina</taxon>
        <taxon>Agaricomycetes</taxon>
        <taxon>Agaricomycetidae</taxon>
        <taxon>Atheliales</taxon>
        <taxon>Atheliaceae</taxon>
        <taxon>Piloderma</taxon>
    </lineage>
</organism>
<dbReference type="InParanoid" id="A0A0C3AK85"/>
<dbReference type="OrthoDB" id="2626781at2759"/>
<dbReference type="EMBL" id="KN833063">
    <property type="protein sequence ID" value="KIM74298.1"/>
    <property type="molecule type" value="Genomic_DNA"/>
</dbReference>
<reference evidence="2" key="2">
    <citation type="submission" date="2015-01" db="EMBL/GenBank/DDBJ databases">
        <title>Evolutionary Origins and Diversification of the Mycorrhizal Mutualists.</title>
        <authorList>
            <consortium name="DOE Joint Genome Institute"/>
            <consortium name="Mycorrhizal Genomics Consortium"/>
            <person name="Kohler A."/>
            <person name="Kuo A."/>
            <person name="Nagy L.G."/>
            <person name="Floudas D."/>
            <person name="Copeland A."/>
            <person name="Barry K.W."/>
            <person name="Cichocki N."/>
            <person name="Veneault-Fourrey C."/>
            <person name="LaButti K."/>
            <person name="Lindquist E.A."/>
            <person name="Lipzen A."/>
            <person name="Lundell T."/>
            <person name="Morin E."/>
            <person name="Murat C."/>
            <person name="Riley R."/>
            <person name="Ohm R."/>
            <person name="Sun H."/>
            <person name="Tunlid A."/>
            <person name="Henrissat B."/>
            <person name="Grigoriev I.V."/>
            <person name="Hibbett D.S."/>
            <person name="Martin F."/>
        </authorList>
    </citation>
    <scope>NUCLEOTIDE SEQUENCE [LARGE SCALE GENOMIC DNA]</scope>
    <source>
        <strain evidence="2">F 1598</strain>
    </source>
</reference>
<evidence type="ECO:0000313" key="2">
    <source>
        <dbReference type="Proteomes" id="UP000054166"/>
    </source>
</evidence>
<name>A0A0C3AK85_PILCF</name>
<proteinExistence type="predicted"/>
<feature type="non-terminal residue" evidence="1">
    <location>
        <position position="55"/>
    </location>
</feature>
<reference evidence="1 2" key="1">
    <citation type="submission" date="2014-04" db="EMBL/GenBank/DDBJ databases">
        <authorList>
            <consortium name="DOE Joint Genome Institute"/>
            <person name="Kuo A."/>
            <person name="Tarkka M."/>
            <person name="Buscot F."/>
            <person name="Kohler A."/>
            <person name="Nagy L.G."/>
            <person name="Floudas D."/>
            <person name="Copeland A."/>
            <person name="Barry K.W."/>
            <person name="Cichocki N."/>
            <person name="Veneault-Fourrey C."/>
            <person name="LaButti K."/>
            <person name="Lindquist E.A."/>
            <person name="Lipzen A."/>
            <person name="Lundell T."/>
            <person name="Morin E."/>
            <person name="Murat C."/>
            <person name="Sun H."/>
            <person name="Tunlid A."/>
            <person name="Henrissat B."/>
            <person name="Grigoriev I.V."/>
            <person name="Hibbett D.S."/>
            <person name="Martin F."/>
            <person name="Nordberg H.P."/>
            <person name="Cantor M.N."/>
            <person name="Hua S.X."/>
        </authorList>
    </citation>
    <scope>NUCLEOTIDE SEQUENCE [LARGE SCALE GENOMIC DNA]</scope>
    <source>
        <strain evidence="1 2">F 1598</strain>
    </source>
</reference>
<evidence type="ECO:0000313" key="1">
    <source>
        <dbReference type="EMBL" id="KIM74298.1"/>
    </source>
</evidence>
<dbReference type="Proteomes" id="UP000054166">
    <property type="component" value="Unassembled WGS sequence"/>
</dbReference>
<dbReference type="AlphaFoldDB" id="A0A0C3AK85"/>
<dbReference type="HOGENOM" id="CLU_003703_6_2_1"/>